<evidence type="ECO:0008006" key="4">
    <source>
        <dbReference type="Google" id="ProtNLM"/>
    </source>
</evidence>
<keyword evidence="1" id="KW-0418">Kinase</keyword>
<evidence type="ECO:0000256" key="1">
    <source>
        <dbReference type="PIRNR" id="PIRNR006221"/>
    </source>
</evidence>
<dbReference type="SUPFAM" id="SSF56112">
    <property type="entry name" value="Protein kinase-like (PK-like)"/>
    <property type="match status" value="1"/>
</dbReference>
<dbReference type="Gene3D" id="3.30.200.20">
    <property type="entry name" value="Phosphorylase Kinase, domain 1"/>
    <property type="match status" value="1"/>
</dbReference>
<proteinExistence type="inferred from homology"/>
<name>A0ABV0EKD3_9ENTE</name>
<keyword evidence="3" id="KW-1185">Reference proteome</keyword>
<keyword evidence="1" id="KW-0808">Transferase</keyword>
<dbReference type="InterPro" id="IPR011009">
    <property type="entry name" value="Kinase-like_dom_sf"/>
</dbReference>
<dbReference type="EMBL" id="JAFREL020000001">
    <property type="protein sequence ID" value="MEO1768208.1"/>
    <property type="molecule type" value="Genomic_DNA"/>
</dbReference>
<sequence length="275" mass="31689">MESLLNYLQLKNRPLPIGGGDINQAYRVTDGTKDYFLKVHPNMTEAFFQAEVEGLKELGEVVRVPETFATGVHNQTAYLLMEWIEPGQGDQSDIGKALTAIHGKKQETFGYVKDNYLGLLPQINTQSTNWWSFYFTNRLEVQIEIAKQRNHWTSQREKTYYALKERVLTQWSNLQFKPSLLHGDFWSGNTLFDIQGQPIFVDPAVSYGHRELDIAMGQLFGGFRQTLFDAYQEVYPLEQGWQERIPIYQLYYLLVHLNLFGESYGGAVDRILGGK</sequence>
<dbReference type="PANTHER" id="PTHR12149">
    <property type="entry name" value="FRUCTOSAMINE 3 KINASE-RELATED PROTEIN"/>
    <property type="match status" value="1"/>
</dbReference>
<dbReference type="Proteomes" id="UP000664357">
    <property type="component" value="Unassembled WGS sequence"/>
</dbReference>
<protein>
    <recommendedName>
        <fullName evidence="4">Aminoglycoside phosphotransferase</fullName>
    </recommendedName>
</protein>
<dbReference type="Pfam" id="PF03881">
    <property type="entry name" value="Fructosamin_kin"/>
    <property type="match status" value="1"/>
</dbReference>
<dbReference type="PIRSF" id="PIRSF006221">
    <property type="entry name" value="Ketosamine-3-kinase"/>
    <property type="match status" value="1"/>
</dbReference>
<reference evidence="2 3" key="1">
    <citation type="submission" date="2024-02" db="EMBL/GenBank/DDBJ databases">
        <title>The Genome Sequence of Enterococcus sp. DIV0159.</title>
        <authorList>
            <person name="Earl A."/>
            <person name="Manson A."/>
            <person name="Gilmore M."/>
            <person name="Sanders J."/>
            <person name="Shea T."/>
            <person name="Howe W."/>
            <person name="Livny J."/>
            <person name="Cuomo C."/>
            <person name="Neafsey D."/>
            <person name="Birren B."/>
        </authorList>
    </citation>
    <scope>NUCLEOTIDE SEQUENCE [LARGE SCALE GENOMIC DNA]</scope>
    <source>
        <strain evidence="2 3">665A</strain>
    </source>
</reference>
<comment type="caution">
    <text evidence="2">The sequence shown here is derived from an EMBL/GenBank/DDBJ whole genome shotgun (WGS) entry which is preliminary data.</text>
</comment>
<gene>
    <name evidence="2" type="ORF">JZO67_000108</name>
</gene>
<accession>A0ABV0EKD3</accession>
<evidence type="ECO:0000313" key="2">
    <source>
        <dbReference type="EMBL" id="MEO1768208.1"/>
    </source>
</evidence>
<dbReference type="Gene3D" id="3.90.1200.10">
    <property type="match status" value="1"/>
</dbReference>
<evidence type="ECO:0000313" key="3">
    <source>
        <dbReference type="Proteomes" id="UP000664357"/>
    </source>
</evidence>
<dbReference type="RefSeq" id="WP_207701027.1">
    <property type="nucleotide sequence ID" value="NZ_JAFREL020000001.1"/>
</dbReference>
<dbReference type="PANTHER" id="PTHR12149:SF8">
    <property type="entry name" value="PROTEIN-RIBULOSAMINE 3-KINASE"/>
    <property type="match status" value="1"/>
</dbReference>
<organism evidence="2 3">
    <name type="scientific">Candidatus Enterococcus ferrettii</name>
    <dbReference type="NCBI Taxonomy" id="2815324"/>
    <lineage>
        <taxon>Bacteria</taxon>
        <taxon>Bacillati</taxon>
        <taxon>Bacillota</taxon>
        <taxon>Bacilli</taxon>
        <taxon>Lactobacillales</taxon>
        <taxon>Enterococcaceae</taxon>
        <taxon>Enterococcus</taxon>
    </lineage>
</organism>
<comment type="similarity">
    <text evidence="1">Belongs to the fructosamine kinase family.</text>
</comment>
<dbReference type="InterPro" id="IPR016477">
    <property type="entry name" value="Fructo-/Ketosamine-3-kinase"/>
</dbReference>